<evidence type="ECO:0000259" key="10">
    <source>
        <dbReference type="Pfam" id="PF03727"/>
    </source>
</evidence>
<dbReference type="InterPro" id="IPR019807">
    <property type="entry name" value="Hexokinase_BS"/>
</dbReference>
<evidence type="ECO:0000256" key="7">
    <source>
        <dbReference type="ARBA" id="ARBA00023152"/>
    </source>
</evidence>
<dbReference type="InterPro" id="IPR022672">
    <property type="entry name" value="Hexokinase_N"/>
</dbReference>
<keyword evidence="5 8" id="KW-0418">Kinase</keyword>
<dbReference type="PANTHER" id="PTHR19443">
    <property type="entry name" value="HEXOKINASE"/>
    <property type="match status" value="1"/>
</dbReference>
<dbReference type="EMBL" id="JMSN01000007">
    <property type="protein sequence ID" value="KDN52752.1"/>
    <property type="molecule type" value="Genomic_DNA"/>
</dbReference>
<dbReference type="Gene3D" id="3.40.367.20">
    <property type="match status" value="1"/>
</dbReference>
<dbReference type="Gene3D" id="1.10.287.1250">
    <property type="match status" value="1"/>
</dbReference>
<proteinExistence type="inferred from homology"/>
<dbReference type="InterPro" id="IPR001312">
    <property type="entry name" value="Hexokinase"/>
</dbReference>
<dbReference type="PROSITE" id="PS51748">
    <property type="entry name" value="HEXOKINASE_2"/>
    <property type="match status" value="1"/>
</dbReference>
<dbReference type="GO" id="GO:0005739">
    <property type="term" value="C:mitochondrion"/>
    <property type="evidence" value="ECO:0007669"/>
    <property type="project" value="TreeGrafter"/>
</dbReference>
<dbReference type="FunFam" id="3.30.420.40:FF:000034">
    <property type="entry name" value="Phosphotransferase"/>
    <property type="match status" value="1"/>
</dbReference>
<dbReference type="PROSITE" id="PS00378">
    <property type="entry name" value="HEXOKINASE_1"/>
    <property type="match status" value="1"/>
</dbReference>
<evidence type="ECO:0000256" key="8">
    <source>
        <dbReference type="RuleBase" id="RU362007"/>
    </source>
</evidence>
<dbReference type="EC" id="2.7.1.-" evidence="8"/>
<keyword evidence="4 8" id="KW-0547">Nucleotide-binding</keyword>
<dbReference type="Proteomes" id="UP000027361">
    <property type="component" value="Unassembled WGS sequence"/>
</dbReference>
<keyword evidence="12" id="KW-1185">Reference proteome</keyword>
<keyword evidence="7 8" id="KW-0324">Glycolysis</keyword>
<keyword evidence="6 8" id="KW-0067">ATP-binding</keyword>
<dbReference type="PRINTS" id="PR00475">
    <property type="entry name" value="HEXOKINASE"/>
</dbReference>
<dbReference type="InterPro" id="IPR022673">
    <property type="entry name" value="Hexokinase_C"/>
</dbReference>
<dbReference type="SUPFAM" id="SSF53067">
    <property type="entry name" value="Actin-like ATPase domain"/>
    <property type="match status" value="2"/>
</dbReference>
<dbReference type="GO" id="GO:0005524">
    <property type="term" value="F:ATP binding"/>
    <property type="evidence" value="ECO:0007669"/>
    <property type="project" value="UniProtKB-UniRule"/>
</dbReference>
<dbReference type="Pfam" id="PF03727">
    <property type="entry name" value="Hexokinase_2"/>
    <property type="match status" value="1"/>
</dbReference>
<dbReference type="Gene3D" id="3.30.420.40">
    <property type="match status" value="1"/>
</dbReference>
<dbReference type="GO" id="GO:0004340">
    <property type="term" value="F:glucokinase activity"/>
    <property type="evidence" value="ECO:0007669"/>
    <property type="project" value="TreeGrafter"/>
</dbReference>
<keyword evidence="3 8" id="KW-0808">Transferase</keyword>
<organism evidence="11 12">
    <name type="scientific">Tilletiaria anomala (strain ATCC 24038 / CBS 436.72 / UBC 951)</name>
    <dbReference type="NCBI Taxonomy" id="1037660"/>
    <lineage>
        <taxon>Eukaryota</taxon>
        <taxon>Fungi</taxon>
        <taxon>Dikarya</taxon>
        <taxon>Basidiomycota</taxon>
        <taxon>Ustilaginomycotina</taxon>
        <taxon>Exobasidiomycetes</taxon>
        <taxon>Georgefischeriales</taxon>
        <taxon>Tilletiariaceae</taxon>
        <taxon>Tilletiaria</taxon>
    </lineage>
</organism>
<name>A0A066WFK1_TILAU</name>
<dbReference type="UniPathway" id="UPA00109">
    <property type="reaction ID" value="UER00180"/>
</dbReference>
<feature type="domain" description="Hexokinase N-terminal" evidence="9">
    <location>
        <begin position="22"/>
        <end position="217"/>
    </location>
</feature>
<dbReference type="GeneID" id="25263720"/>
<dbReference type="PANTHER" id="PTHR19443:SF30">
    <property type="entry name" value="GLUCOKINASE-1-RELATED"/>
    <property type="match status" value="1"/>
</dbReference>
<dbReference type="AlphaFoldDB" id="A0A066WFK1"/>
<dbReference type="GO" id="GO:0005829">
    <property type="term" value="C:cytosol"/>
    <property type="evidence" value="ECO:0007669"/>
    <property type="project" value="TreeGrafter"/>
</dbReference>
<dbReference type="GO" id="GO:0005536">
    <property type="term" value="F:D-glucose binding"/>
    <property type="evidence" value="ECO:0007669"/>
    <property type="project" value="InterPro"/>
</dbReference>
<evidence type="ECO:0000313" key="11">
    <source>
        <dbReference type="EMBL" id="KDN52752.1"/>
    </source>
</evidence>
<sequence>MTSAASSSPQAGAIGASLSNMLDEVEAQFTLSKDKLLELTHHFSELYTYGLGVKGADMPMIPSFVTGLPDGKEKGTFLAMDLGGTNLRVCEVKLKGDHTFEIRQQKYRVSDALKKGPVADLFEYMAESVERFLNEFGTETDAGEDELLMGFTFSFPVEQTTIDRGALLFWTKGFNCPDAPGKDVVQLLQNALDKKHIKVRVNALVNDTVGTLLTRSYQTGGAILGAIFGTGTNGAYLESIERIKKIKVSSQGQAGPTHMVINTEWGSFDNARTVLPTTQFDNFVDRTALRQRHHLFEKMISGMYLGEVARAVIIYLIDNLVLFSGFSSATLNTQYGLDTAYMSMIEADIDNGNPTSGSNGTREVLTQKLGLRAEHVSDVDVETVRRIVRFVGTRAARLSATAVAGTLIHTGNIQDDGTGKQVNVGVDGSLAELYPHFEERMRIALRDIVGEDAEKRVKFGLAKDGSGVGAALGAAAAKKQRTAGHRVEAN</sequence>
<evidence type="ECO:0000256" key="5">
    <source>
        <dbReference type="ARBA" id="ARBA00022777"/>
    </source>
</evidence>
<dbReference type="OMA" id="YPNFEGY"/>
<dbReference type="InterPro" id="IPR043129">
    <property type="entry name" value="ATPase_NBD"/>
</dbReference>
<evidence type="ECO:0000313" key="12">
    <source>
        <dbReference type="Proteomes" id="UP000027361"/>
    </source>
</evidence>
<dbReference type="SMR" id="A0A066WFK1"/>
<dbReference type="GO" id="GO:0008865">
    <property type="term" value="F:fructokinase activity"/>
    <property type="evidence" value="ECO:0007669"/>
    <property type="project" value="TreeGrafter"/>
</dbReference>
<evidence type="ECO:0000256" key="3">
    <source>
        <dbReference type="ARBA" id="ARBA00022679"/>
    </source>
</evidence>
<dbReference type="HOGENOM" id="CLU_014393_5_0_1"/>
<dbReference type="GO" id="GO:0006096">
    <property type="term" value="P:glycolytic process"/>
    <property type="evidence" value="ECO:0007669"/>
    <property type="project" value="UniProtKB-UniPathway"/>
</dbReference>
<dbReference type="GO" id="GO:0001678">
    <property type="term" value="P:intracellular glucose homeostasis"/>
    <property type="evidence" value="ECO:0007669"/>
    <property type="project" value="InterPro"/>
</dbReference>
<dbReference type="InParanoid" id="A0A066WFK1"/>
<evidence type="ECO:0000256" key="2">
    <source>
        <dbReference type="ARBA" id="ARBA00009225"/>
    </source>
</evidence>
<dbReference type="OrthoDB" id="419537at2759"/>
<reference evidence="11 12" key="1">
    <citation type="submission" date="2014-05" db="EMBL/GenBank/DDBJ databases">
        <title>Draft genome sequence of a rare smut relative, Tilletiaria anomala UBC 951.</title>
        <authorList>
            <consortium name="DOE Joint Genome Institute"/>
            <person name="Toome M."/>
            <person name="Kuo A."/>
            <person name="Henrissat B."/>
            <person name="Lipzen A."/>
            <person name="Tritt A."/>
            <person name="Yoshinaga Y."/>
            <person name="Zane M."/>
            <person name="Barry K."/>
            <person name="Grigoriev I.V."/>
            <person name="Spatafora J.W."/>
            <person name="Aimea M.C."/>
        </authorList>
    </citation>
    <scope>NUCLEOTIDE SEQUENCE [LARGE SCALE GENOMIC DNA]</scope>
    <source>
        <strain evidence="11 12">UBC 951</strain>
    </source>
</reference>
<evidence type="ECO:0000256" key="6">
    <source>
        <dbReference type="ARBA" id="ARBA00022840"/>
    </source>
</evidence>
<comment type="similarity">
    <text evidence="2 8">Belongs to the hexokinase family.</text>
</comment>
<feature type="domain" description="Hexokinase C-terminal" evidence="10">
    <location>
        <begin position="224"/>
        <end position="475"/>
    </location>
</feature>
<dbReference type="RefSeq" id="XP_013245591.1">
    <property type="nucleotide sequence ID" value="XM_013390137.1"/>
</dbReference>
<dbReference type="GO" id="GO:0006006">
    <property type="term" value="P:glucose metabolic process"/>
    <property type="evidence" value="ECO:0007669"/>
    <property type="project" value="TreeGrafter"/>
</dbReference>
<gene>
    <name evidence="11" type="ORF">K437DRAFT_253954</name>
</gene>
<comment type="pathway">
    <text evidence="1">Carbohydrate degradation; glycolysis; D-glyceraldehyde 3-phosphate and glycerone phosphate from D-glucose: step 1/4.</text>
</comment>
<evidence type="ECO:0000256" key="4">
    <source>
        <dbReference type="ARBA" id="ARBA00022741"/>
    </source>
</evidence>
<evidence type="ECO:0000259" key="9">
    <source>
        <dbReference type="Pfam" id="PF00349"/>
    </source>
</evidence>
<evidence type="ECO:0000256" key="1">
    <source>
        <dbReference type="ARBA" id="ARBA00004888"/>
    </source>
</evidence>
<accession>A0A066WFK1</accession>
<protein>
    <recommendedName>
        <fullName evidence="8">Phosphotransferase</fullName>
        <ecNumber evidence="8">2.7.1.-</ecNumber>
    </recommendedName>
</protein>
<comment type="caution">
    <text evidence="11">The sequence shown here is derived from an EMBL/GenBank/DDBJ whole genome shotgun (WGS) entry which is preliminary data.</text>
</comment>
<dbReference type="Pfam" id="PF00349">
    <property type="entry name" value="Hexokinase_1"/>
    <property type="match status" value="1"/>
</dbReference>
<dbReference type="STRING" id="1037660.A0A066WFK1"/>